<dbReference type="AlphaFoldDB" id="A0A318KPI2"/>
<accession>A0A318KPI2</accession>
<reference evidence="1 2" key="1">
    <citation type="submission" date="2018-05" db="EMBL/GenBank/DDBJ databases">
        <title>Genomic Encyclopedia of Type Strains, Phase IV (KMG-IV): sequencing the most valuable type-strain genomes for metagenomic binning, comparative biology and taxonomic classification.</title>
        <authorList>
            <person name="Goeker M."/>
        </authorList>
    </citation>
    <scope>NUCLEOTIDE SEQUENCE [LARGE SCALE GENOMIC DNA]</scope>
    <source>
        <strain evidence="1 2">DSM 44704</strain>
    </source>
</reference>
<dbReference type="Proteomes" id="UP000247569">
    <property type="component" value="Unassembled WGS sequence"/>
</dbReference>
<protein>
    <submittedName>
        <fullName evidence="1">Uncharacterized protein</fullName>
    </submittedName>
</protein>
<keyword evidence="2" id="KW-1185">Reference proteome</keyword>
<dbReference type="RefSeq" id="WP_157195507.1">
    <property type="nucleotide sequence ID" value="NZ_QJKF01000005.1"/>
</dbReference>
<organism evidence="1 2">
    <name type="scientific">Nocardia tenerifensis</name>
    <dbReference type="NCBI Taxonomy" id="228006"/>
    <lineage>
        <taxon>Bacteria</taxon>
        <taxon>Bacillati</taxon>
        <taxon>Actinomycetota</taxon>
        <taxon>Actinomycetes</taxon>
        <taxon>Mycobacteriales</taxon>
        <taxon>Nocardiaceae</taxon>
        <taxon>Nocardia</taxon>
    </lineage>
</organism>
<name>A0A318KPI2_9NOCA</name>
<evidence type="ECO:0000313" key="2">
    <source>
        <dbReference type="Proteomes" id="UP000247569"/>
    </source>
</evidence>
<sequence length="56" mass="6680">MDDSRERDQFARITLHSRVEHDRLLVEQYESGLVFRRTQIEDGRHELGKLDERLGA</sequence>
<gene>
    <name evidence="1" type="ORF">DFR70_105440</name>
</gene>
<dbReference type="EMBL" id="QJKF01000005">
    <property type="protein sequence ID" value="PXX64255.1"/>
    <property type="molecule type" value="Genomic_DNA"/>
</dbReference>
<proteinExistence type="predicted"/>
<comment type="caution">
    <text evidence="1">The sequence shown here is derived from an EMBL/GenBank/DDBJ whole genome shotgun (WGS) entry which is preliminary data.</text>
</comment>
<evidence type="ECO:0000313" key="1">
    <source>
        <dbReference type="EMBL" id="PXX64255.1"/>
    </source>
</evidence>